<keyword evidence="2" id="KW-1185">Reference proteome</keyword>
<name>A0ABU3XJG6_9GAMM</name>
<dbReference type="Proteomes" id="UP001273935">
    <property type="component" value="Unassembled WGS sequence"/>
</dbReference>
<reference evidence="1 2" key="1">
    <citation type="submission" date="2023-10" db="EMBL/GenBank/DDBJ databases">
        <title>Pseudomonas otitidis isolated from a paediatric patient with cystic fibrosis in Chile.</title>
        <authorList>
            <person name="Amsteins-Romero L."/>
            <person name="Opazo-Capurro A."/>
            <person name="Matus-Kohler M."/>
            <person name="Gonzalez-Rocha G."/>
        </authorList>
    </citation>
    <scope>NUCLEOTIDE SEQUENCE [LARGE SCALE GENOMIC DNA]</scope>
    <source>
        <strain evidence="1 2">P-714</strain>
    </source>
</reference>
<comment type="caution">
    <text evidence="1">The sequence shown here is derived from an EMBL/GenBank/DDBJ whole genome shotgun (WGS) entry which is preliminary data.</text>
</comment>
<sequence>MRLIISQFLRTLRERDEFDRLLPDLLLAMGYVPLVKPQTGVRQHGVDLAVIGKSPIDGADEMLLLVIKQGDLGRRDWDNGEPTSVRPSLNEVLDVYLTKLVAPEHRALRKTIILATTGDLKQDVEINWASFKELNAARAAFDFWGADRISDLVERYLLDENLFAPSDRSDLRRSLALATDPEYDFCDLNRLLLRQLGLTADGKAENPDIDIKHLQKAFRRGHLAAQICARWAQADGDSRQALWINERIVLWAWHRVQLVVANDRSKLYPAIAGMWSSYTKAAARYFDVISPHCHVRDGMAGYGSEGAAFSVVLFEHIGLIGSIGLACCLELGDSEEAQAAITANVSAVADSLCALIENHEASASPRLDGHIIDISLALMFLMLAERHEQAKSWVEEIARRLDYCFKAKSRFPVSTDSLEDLVDLEVNPKDSKLVESLMRTSWSLATVAAWCVILDLDEHYAMLSCGAAESYRGVCAQLWHPTRDWHTHWYFSHSLDLGETEAPYTLPPAIEEMRQRMEDFIGLEDYDWVSSSPSRAAGIWAVDFIASRHFRTPVPASAWYRLRNPAPQQPRNAG</sequence>
<protein>
    <recommendedName>
        <fullName evidence="3">Chemotaxis protein</fullName>
    </recommendedName>
</protein>
<proteinExistence type="predicted"/>
<dbReference type="RefSeq" id="WP_317233421.1">
    <property type="nucleotide sequence ID" value="NZ_JAWJUL010000003.1"/>
</dbReference>
<evidence type="ECO:0000313" key="2">
    <source>
        <dbReference type="Proteomes" id="UP001273935"/>
    </source>
</evidence>
<organism evidence="1 2">
    <name type="scientific">Metapseudomonas otitidis</name>
    <dbReference type="NCBI Taxonomy" id="319939"/>
    <lineage>
        <taxon>Bacteria</taxon>
        <taxon>Pseudomonadati</taxon>
        <taxon>Pseudomonadota</taxon>
        <taxon>Gammaproteobacteria</taxon>
        <taxon>Pseudomonadales</taxon>
        <taxon>Pseudomonadaceae</taxon>
        <taxon>Metapseudomonas</taxon>
    </lineage>
</organism>
<dbReference type="EMBL" id="JAWJUL010000003">
    <property type="protein sequence ID" value="MDV3438089.1"/>
    <property type="molecule type" value="Genomic_DNA"/>
</dbReference>
<gene>
    <name evidence="1" type="ORF">R0G64_01440</name>
</gene>
<evidence type="ECO:0008006" key="3">
    <source>
        <dbReference type="Google" id="ProtNLM"/>
    </source>
</evidence>
<accession>A0ABU3XJG6</accession>
<evidence type="ECO:0000313" key="1">
    <source>
        <dbReference type="EMBL" id="MDV3438089.1"/>
    </source>
</evidence>